<keyword evidence="3" id="KW-1185">Reference proteome</keyword>
<feature type="domain" description="2EXR" evidence="1">
    <location>
        <begin position="277"/>
        <end position="367"/>
    </location>
</feature>
<dbReference type="EMBL" id="JAWRVE010000075">
    <property type="protein sequence ID" value="KAL1863045.1"/>
    <property type="molecule type" value="Genomic_DNA"/>
</dbReference>
<sequence length="578" mass="64306">MNNSSTVDNPSTVDDPSAMDITGVLDSNGALISGVSESRAPINYSGAINYGGAVNHGGAINYSGAMIFNGVPVLSAPIDNMPFNGVPIIGAPIRNMPFNSNSKYCIVCRRNPCPHARVTDTSVVGLPSQYNPVVGLPNQYNPAVGLPNQYTPAVGFPNQYTPAVRMPYQYTPAVGLPSQYNPVVGFPNQYTPAVRMPYEYTLRNDFTYNRAPAYPDHNDFDLGGSAISGNIFGDATVPRGNVALLPGPLENMTKSLGIQDNDALENVSPNQETPAEFRRFNQFPAEIRQMIWKMAMDDAKLPRRPIQRFRFNLIHDIIRKDSRYTTRWLACFTPLKTRVECNKPPRARKGARSHHVFLTACAETRWMMFKTGFTMLSLWSAPMDSNGNLMKPRQVFVPFNPNKGYFCVEGVLSAVWQAPVPTRDQADWPLLAKILREVDGLHGLSDVKHLAFVPHWLLDLSSSFSCYGPGPRTPFFMSTTGHWMAALAKEFPHLETVTSAFPQAYVPGVEAKAFLARGWLACTTSSFVGKRQGGWHRMSEEDREAVLAEAWFRIFDRQFPKYRTLLVADMFDDRVSLV</sequence>
<accession>A0ABR3WJM9</accession>
<comment type="caution">
    <text evidence="2">The sequence shown here is derived from an EMBL/GenBank/DDBJ whole genome shotgun (WGS) entry which is preliminary data.</text>
</comment>
<dbReference type="InterPro" id="IPR045518">
    <property type="entry name" value="2EXR"/>
</dbReference>
<name>A0ABR3WJM9_9PEZI</name>
<evidence type="ECO:0000259" key="1">
    <source>
        <dbReference type="Pfam" id="PF20150"/>
    </source>
</evidence>
<gene>
    <name evidence="2" type="ORF">Daus18300_008201</name>
</gene>
<proteinExistence type="predicted"/>
<organism evidence="2 3">
    <name type="scientific">Diaporthe australafricana</name>
    <dbReference type="NCBI Taxonomy" id="127596"/>
    <lineage>
        <taxon>Eukaryota</taxon>
        <taxon>Fungi</taxon>
        <taxon>Dikarya</taxon>
        <taxon>Ascomycota</taxon>
        <taxon>Pezizomycotina</taxon>
        <taxon>Sordariomycetes</taxon>
        <taxon>Sordariomycetidae</taxon>
        <taxon>Diaporthales</taxon>
        <taxon>Diaporthaceae</taxon>
        <taxon>Diaporthe</taxon>
    </lineage>
</organism>
<protein>
    <recommendedName>
        <fullName evidence="1">2EXR domain-containing protein</fullName>
    </recommendedName>
</protein>
<dbReference type="Proteomes" id="UP001583177">
    <property type="component" value="Unassembled WGS sequence"/>
</dbReference>
<evidence type="ECO:0000313" key="3">
    <source>
        <dbReference type="Proteomes" id="UP001583177"/>
    </source>
</evidence>
<reference evidence="2 3" key="1">
    <citation type="journal article" date="2024" name="IMA Fungus">
        <title>IMA Genome - F19 : A genome assembly and annotation guide to empower mycologists, including annotated draft genome sequences of Ceratocystis pirilliformis, Diaporthe australafricana, Fusarium ophioides, Paecilomyces lecythidis, and Sporothrix stenoceras.</title>
        <authorList>
            <person name="Aylward J."/>
            <person name="Wilson A.M."/>
            <person name="Visagie C.M."/>
            <person name="Spraker J."/>
            <person name="Barnes I."/>
            <person name="Buitendag C."/>
            <person name="Ceriani C."/>
            <person name="Del Mar Angel L."/>
            <person name="du Plessis D."/>
            <person name="Fuchs T."/>
            <person name="Gasser K."/>
            <person name="Kramer D."/>
            <person name="Li W."/>
            <person name="Munsamy K."/>
            <person name="Piso A."/>
            <person name="Price J.L."/>
            <person name="Sonnekus B."/>
            <person name="Thomas C."/>
            <person name="van der Nest A."/>
            <person name="van Dijk A."/>
            <person name="van Heerden A."/>
            <person name="van Vuuren N."/>
            <person name="Yilmaz N."/>
            <person name="Duong T.A."/>
            <person name="van der Merwe N.A."/>
            <person name="Wingfield M.J."/>
            <person name="Wingfield B.D."/>
        </authorList>
    </citation>
    <scope>NUCLEOTIDE SEQUENCE [LARGE SCALE GENOMIC DNA]</scope>
    <source>
        <strain evidence="2 3">CMW 18300</strain>
    </source>
</reference>
<evidence type="ECO:0000313" key="2">
    <source>
        <dbReference type="EMBL" id="KAL1863045.1"/>
    </source>
</evidence>
<dbReference type="Pfam" id="PF20150">
    <property type="entry name" value="2EXR"/>
    <property type="match status" value="1"/>
</dbReference>